<dbReference type="SUPFAM" id="SSF54529">
    <property type="entry name" value="Mitochondrial glycoprotein MAM33-like"/>
    <property type="match status" value="2"/>
</dbReference>
<dbReference type="InterPro" id="IPR036561">
    <property type="entry name" value="MAM33_sf"/>
</dbReference>
<organism evidence="2 3">
    <name type="scientific">Arabidopsis thaliana</name>
    <name type="common">Mouse-ear cress</name>
    <dbReference type="NCBI Taxonomy" id="3702"/>
    <lineage>
        <taxon>Eukaryota</taxon>
        <taxon>Viridiplantae</taxon>
        <taxon>Streptophyta</taxon>
        <taxon>Embryophyta</taxon>
        <taxon>Tracheophyta</taxon>
        <taxon>Spermatophyta</taxon>
        <taxon>Magnoliopsida</taxon>
        <taxon>eudicotyledons</taxon>
        <taxon>Gunneridae</taxon>
        <taxon>Pentapetalae</taxon>
        <taxon>rosids</taxon>
        <taxon>malvids</taxon>
        <taxon>Brassicales</taxon>
        <taxon>Brassicaceae</taxon>
        <taxon>Camelineae</taxon>
        <taxon>Arabidopsis</taxon>
    </lineage>
</organism>
<dbReference type="Proteomes" id="UP000516314">
    <property type="component" value="Chromosome 2"/>
</dbReference>
<dbReference type="PANTHER" id="PTHR10826:SF41">
    <property type="entry name" value="MITOCHONDRIAL GLYCOPROTEIN FAMILY PROTEIN"/>
    <property type="match status" value="1"/>
</dbReference>
<dbReference type="Pfam" id="PF02330">
    <property type="entry name" value="MAM33"/>
    <property type="match status" value="2"/>
</dbReference>
<dbReference type="AlphaFoldDB" id="A0A7G2ECX0"/>
<proteinExistence type="predicted"/>
<dbReference type="EMBL" id="LR881467">
    <property type="protein sequence ID" value="CAD5320882.1"/>
    <property type="molecule type" value="Genomic_DNA"/>
</dbReference>
<evidence type="ECO:0000313" key="2">
    <source>
        <dbReference type="EMBL" id="CAD5320882.1"/>
    </source>
</evidence>
<accession>A0A7G2ECX0</accession>
<dbReference type="GO" id="GO:0005759">
    <property type="term" value="C:mitochondrial matrix"/>
    <property type="evidence" value="ECO:0007669"/>
    <property type="project" value="InterPro"/>
</dbReference>
<sequence>MAFAWCVRRSASKLASACGQARSISAVVNRPSLALNPSPLSPFVSRGFLYTMAVDKLSSEQTLHLVIDSELNSALQTDDPNLNEEMAPGSFPLKIRDKPGDQGVTLTAYYNDERIHVDVGMPYLGDDVIDVNDGDGLSFPLVVTVIKKNGVSIEFTCQAYADYIDLTDLTVHDYQYQMGETDWPRFKNLDDNLKKAFHRYLATRLDANITKLLHKSASKFASVYGGRVRSISAVANRASLARNPSSIRPFVSRALNYSTAIDRISSEQTLIRVIDSEINSALQSDNIDSDEEMTPGSFPFRIEDKPGNQNVTLTRDYNGEHIKVVVSMPSLVSDENDDDDDDDEGPSNESSIPLVVTVTKKSGLTLEFSCMAFPDEIAIDALSVKHPGDSLEDQLANEGPDFEDLDENLKKTFYKFLEIRGVKASTTNFLHEYMTRKVNREYFLWLKNVKEFMEQ</sequence>
<dbReference type="FunFam" id="3.10.280.10:FF:000002">
    <property type="entry name" value="Mitochondrial glycoprotein family protein"/>
    <property type="match status" value="1"/>
</dbReference>
<evidence type="ECO:0000313" key="3">
    <source>
        <dbReference type="Proteomes" id="UP000516314"/>
    </source>
</evidence>
<reference evidence="2 3" key="1">
    <citation type="submission" date="2020-09" db="EMBL/GenBank/DDBJ databases">
        <authorList>
            <person name="Ashkenazy H."/>
        </authorList>
    </citation>
    <scope>NUCLEOTIDE SEQUENCE [LARGE SCALE GENOMIC DNA]</scope>
    <source>
        <strain evidence="3">cv. Cdm-0</strain>
    </source>
</reference>
<dbReference type="PANTHER" id="PTHR10826">
    <property type="entry name" value="COMPLEMENT COMPONENT 1"/>
    <property type="match status" value="1"/>
</dbReference>
<evidence type="ECO:0000256" key="1">
    <source>
        <dbReference type="SAM" id="MobiDB-lite"/>
    </source>
</evidence>
<feature type="compositionally biased region" description="Acidic residues" evidence="1">
    <location>
        <begin position="334"/>
        <end position="346"/>
    </location>
</feature>
<name>A0A7G2ECX0_ARATH</name>
<feature type="region of interest" description="Disordered" evidence="1">
    <location>
        <begin position="329"/>
        <end position="352"/>
    </location>
</feature>
<protein>
    <submittedName>
        <fullName evidence="2">(thale cress) hypothetical protein</fullName>
    </submittedName>
</protein>
<dbReference type="InterPro" id="IPR003428">
    <property type="entry name" value="MAM33"/>
</dbReference>
<gene>
    <name evidence="2" type="ORF">AT9943_LOCUS8977</name>
</gene>
<dbReference type="Gene3D" id="3.10.280.10">
    <property type="entry name" value="Mitochondrial glycoprotein"/>
    <property type="match status" value="2"/>
</dbReference>